<evidence type="ECO:0000256" key="7">
    <source>
        <dbReference type="SAM" id="Phobius"/>
    </source>
</evidence>
<evidence type="ECO:0000256" key="6">
    <source>
        <dbReference type="ARBA" id="ARBA00023136"/>
    </source>
</evidence>
<feature type="transmembrane region" description="Helical" evidence="7">
    <location>
        <begin position="101"/>
        <end position="120"/>
    </location>
</feature>
<feature type="transmembrane region" description="Helical" evidence="7">
    <location>
        <begin position="225"/>
        <end position="243"/>
    </location>
</feature>
<feature type="transmembrane region" description="Helical" evidence="7">
    <location>
        <begin position="74"/>
        <end position="96"/>
    </location>
</feature>
<feature type="transmembrane region" description="Helical" evidence="7">
    <location>
        <begin position="400"/>
        <end position="416"/>
    </location>
</feature>
<comment type="caution">
    <text evidence="8">The sequence shown here is derived from an EMBL/GenBank/DDBJ whole genome shotgun (WGS) entry which is preliminary data.</text>
</comment>
<feature type="transmembrane region" description="Helical" evidence="7">
    <location>
        <begin position="157"/>
        <end position="180"/>
    </location>
</feature>
<dbReference type="InterPro" id="IPR045018">
    <property type="entry name" value="Azg-like"/>
</dbReference>
<feature type="transmembrane region" description="Helical" evidence="7">
    <location>
        <begin position="200"/>
        <end position="218"/>
    </location>
</feature>
<comment type="subcellular location">
    <subcellularLocation>
        <location evidence="1">Endomembrane system</location>
        <topology evidence="1">Multi-pass membrane protein</topology>
    </subcellularLocation>
</comment>
<dbReference type="RefSeq" id="WP_344712118.1">
    <property type="nucleotide sequence ID" value="NZ_BAAAWH010000001.1"/>
</dbReference>
<dbReference type="Pfam" id="PF00860">
    <property type="entry name" value="Xan_ur_permease"/>
    <property type="match status" value="1"/>
</dbReference>
<evidence type="ECO:0000313" key="8">
    <source>
        <dbReference type="EMBL" id="MFB9645668.1"/>
    </source>
</evidence>
<dbReference type="PANTHER" id="PTHR43337:SF1">
    <property type="entry name" value="XANTHINE_URACIL PERMEASE C887.17-RELATED"/>
    <property type="match status" value="1"/>
</dbReference>
<evidence type="ECO:0000313" key="9">
    <source>
        <dbReference type="Proteomes" id="UP001589611"/>
    </source>
</evidence>
<keyword evidence="3" id="KW-0813">Transport</keyword>
<name>A0ABV5SZ99_9MICO</name>
<organism evidence="8 9">
    <name type="scientific">Microbacterium terregens</name>
    <dbReference type="NCBI Taxonomy" id="69363"/>
    <lineage>
        <taxon>Bacteria</taxon>
        <taxon>Bacillati</taxon>
        <taxon>Actinomycetota</taxon>
        <taxon>Actinomycetes</taxon>
        <taxon>Micrococcales</taxon>
        <taxon>Microbacteriaceae</taxon>
        <taxon>Microbacterium</taxon>
    </lineage>
</organism>
<accession>A0ABV5SZ99</accession>
<feature type="transmembrane region" description="Helical" evidence="7">
    <location>
        <begin position="41"/>
        <end position="62"/>
    </location>
</feature>
<feature type="transmembrane region" description="Helical" evidence="7">
    <location>
        <begin position="291"/>
        <end position="313"/>
    </location>
</feature>
<evidence type="ECO:0000256" key="3">
    <source>
        <dbReference type="ARBA" id="ARBA00022448"/>
    </source>
</evidence>
<sequence length="493" mass="50774">MSTAPTSAPESTEVVDTDAPRSAFDRFFEISKRGSTIGAEIRGGLVTFVTMAYIVILNPIILSSGTDVAGDTLGFTQVAAATALTAGLMTVLFGLVTRLPFAFAAGLGINSFLAVSVVGQVTWAEAMGLVVINGLIIVLLAATGLRRMIFNAVPMQLKIAITVGIGLFIAFIGFVDAGFVTATGASSPPVGLGVEGSIGTVPTLIFVFTLLLTGILVARKVKGGILIGLVSGSIVAVVVEAIWNLGPRFADDGTVNPGGWGLSVPELPASLVSLPDLSLLGQVSFGSFERIGVLAAMMLVFTLVFTNFFDAMGTMTGLSKEARLADARGDFPRIKSALIVEGIGAVAGGLTSSSSNTVFIESGAGIGEGARTGFANVITGILFLVAMFFTPLASIVPTEVAAAALVIVGAMMMAQIRDIDFSDFSVLLPVFLSVTVMPLTYSIANGIGAGFISWVLVRSLAGKAREISPLLWIVAAGFALYFARGPVEMLLGG</sequence>
<feature type="transmembrane region" description="Helical" evidence="7">
    <location>
        <begin position="469"/>
        <end position="487"/>
    </location>
</feature>
<keyword evidence="6 7" id="KW-0472">Membrane</keyword>
<protein>
    <submittedName>
        <fullName evidence="8">NCS2 family permease</fullName>
    </submittedName>
</protein>
<gene>
    <name evidence="8" type="ORF">ACFFPJ_07645</name>
</gene>
<dbReference type="InterPro" id="IPR006043">
    <property type="entry name" value="NCS2"/>
</dbReference>
<evidence type="ECO:0000256" key="1">
    <source>
        <dbReference type="ARBA" id="ARBA00004127"/>
    </source>
</evidence>
<keyword evidence="5 7" id="KW-1133">Transmembrane helix</keyword>
<proteinExistence type="inferred from homology"/>
<keyword evidence="4 7" id="KW-0812">Transmembrane</keyword>
<comment type="similarity">
    <text evidence="2">Belongs to the nucleobase:cation symporter-2 (NCS2) (TC 2.A.40) family. Azg-like subfamily.</text>
</comment>
<dbReference type="PANTHER" id="PTHR43337">
    <property type="entry name" value="XANTHINE/URACIL PERMEASE C887.17-RELATED"/>
    <property type="match status" value="1"/>
</dbReference>
<reference evidence="8 9" key="1">
    <citation type="submission" date="2024-09" db="EMBL/GenBank/DDBJ databases">
        <authorList>
            <person name="Sun Q."/>
            <person name="Mori K."/>
        </authorList>
    </citation>
    <scope>NUCLEOTIDE SEQUENCE [LARGE SCALE GENOMIC DNA]</scope>
    <source>
        <strain evidence="8 9">JCM 1342</strain>
    </source>
</reference>
<evidence type="ECO:0000256" key="4">
    <source>
        <dbReference type="ARBA" id="ARBA00022692"/>
    </source>
</evidence>
<evidence type="ECO:0000256" key="2">
    <source>
        <dbReference type="ARBA" id="ARBA00005697"/>
    </source>
</evidence>
<evidence type="ECO:0000256" key="5">
    <source>
        <dbReference type="ARBA" id="ARBA00022989"/>
    </source>
</evidence>
<keyword evidence="9" id="KW-1185">Reference proteome</keyword>
<dbReference type="EMBL" id="JBHMBE010000003">
    <property type="protein sequence ID" value="MFB9645668.1"/>
    <property type="molecule type" value="Genomic_DNA"/>
</dbReference>
<dbReference type="Proteomes" id="UP001589611">
    <property type="component" value="Unassembled WGS sequence"/>
</dbReference>
<feature type="transmembrane region" description="Helical" evidence="7">
    <location>
        <begin position="126"/>
        <end position="145"/>
    </location>
</feature>
<feature type="transmembrane region" description="Helical" evidence="7">
    <location>
        <begin position="436"/>
        <end position="457"/>
    </location>
</feature>